<dbReference type="GO" id="GO:0016763">
    <property type="term" value="F:pentosyltransferase activity"/>
    <property type="evidence" value="ECO:0007669"/>
    <property type="project" value="TreeGrafter"/>
</dbReference>
<dbReference type="AlphaFoldDB" id="A0A7X0RF05"/>
<keyword evidence="3" id="KW-0328">Glycosyltransferase</keyword>
<dbReference type="GO" id="GO:0009103">
    <property type="term" value="P:lipopolysaccharide biosynthetic process"/>
    <property type="evidence" value="ECO:0007669"/>
    <property type="project" value="UniProtKB-ARBA"/>
</dbReference>
<protein>
    <submittedName>
        <fullName evidence="12">Glycosyltransferase family 39 protein</fullName>
    </submittedName>
</protein>
<keyword evidence="13" id="KW-1185">Reference proteome</keyword>
<keyword evidence="2" id="KW-1003">Cell membrane</keyword>
<reference evidence="12 13" key="1">
    <citation type="submission" date="2020-08" db="EMBL/GenBank/DDBJ databases">
        <authorList>
            <person name="Seo M.-J."/>
        </authorList>
    </citation>
    <scope>NUCLEOTIDE SEQUENCE [LARGE SCALE GENOMIC DNA]</scope>
    <source>
        <strain evidence="12 13">KIGAM211</strain>
    </source>
</reference>
<feature type="transmembrane region" description="Helical" evidence="9">
    <location>
        <begin position="66"/>
        <end position="85"/>
    </location>
</feature>
<dbReference type="PANTHER" id="PTHR33908:SF3">
    <property type="entry name" value="UNDECAPRENYL PHOSPHATE-ALPHA-4-AMINO-4-DEOXY-L-ARABINOSE ARABINOSYL TRANSFERASE"/>
    <property type="match status" value="1"/>
</dbReference>
<feature type="transmembrane region" description="Helical" evidence="9">
    <location>
        <begin position="249"/>
        <end position="268"/>
    </location>
</feature>
<comment type="caution">
    <text evidence="12">The sequence shown here is derived from an EMBL/GenBank/DDBJ whole genome shotgun (WGS) entry which is preliminary data.</text>
</comment>
<feature type="domain" description="Glycosyltransferase RgtA/B/C/D-like" evidence="10">
    <location>
        <begin position="122"/>
        <end position="285"/>
    </location>
</feature>
<feature type="compositionally biased region" description="Basic and acidic residues" evidence="8">
    <location>
        <begin position="29"/>
        <end position="49"/>
    </location>
</feature>
<feature type="transmembrane region" description="Helical" evidence="9">
    <location>
        <begin position="400"/>
        <end position="422"/>
    </location>
</feature>
<dbReference type="Pfam" id="PF24878">
    <property type="entry name" value="YkcB_C"/>
    <property type="match status" value="1"/>
</dbReference>
<evidence type="ECO:0000256" key="9">
    <source>
        <dbReference type="SAM" id="Phobius"/>
    </source>
</evidence>
<evidence type="ECO:0000256" key="1">
    <source>
        <dbReference type="ARBA" id="ARBA00004651"/>
    </source>
</evidence>
<evidence type="ECO:0000256" key="7">
    <source>
        <dbReference type="ARBA" id="ARBA00023136"/>
    </source>
</evidence>
<dbReference type="Pfam" id="PF13231">
    <property type="entry name" value="PMT_2"/>
    <property type="match status" value="1"/>
</dbReference>
<feature type="transmembrane region" description="Helical" evidence="9">
    <location>
        <begin position="172"/>
        <end position="192"/>
    </location>
</feature>
<evidence type="ECO:0000259" key="11">
    <source>
        <dbReference type="Pfam" id="PF24878"/>
    </source>
</evidence>
<evidence type="ECO:0000256" key="3">
    <source>
        <dbReference type="ARBA" id="ARBA00022676"/>
    </source>
</evidence>
<keyword evidence="6 9" id="KW-1133">Transmembrane helix</keyword>
<evidence type="ECO:0000313" key="12">
    <source>
        <dbReference type="EMBL" id="MBB6627108.1"/>
    </source>
</evidence>
<feature type="transmembrane region" description="Helical" evidence="9">
    <location>
        <begin position="428"/>
        <end position="449"/>
    </location>
</feature>
<evidence type="ECO:0000256" key="4">
    <source>
        <dbReference type="ARBA" id="ARBA00022679"/>
    </source>
</evidence>
<feature type="transmembrane region" description="Helical" evidence="9">
    <location>
        <begin position="360"/>
        <end position="379"/>
    </location>
</feature>
<dbReference type="GO" id="GO:0010041">
    <property type="term" value="P:response to iron(III) ion"/>
    <property type="evidence" value="ECO:0007669"/>
    <property type="project" value="TreeGrafter"/>
</dbReference>
<keyword evidence="4 12" id="KW-0808">Transferase</keyword>
<evidence type="ECO:0000256" key="8">
    <source>
        <dbReference type="SAM" id="MobiDB-lite"/>
    </source>
</evidence>
<organism evidence="12 13">
    <name type="scientific">Nocardioides luti</name>
    <dbReference type="NCBI Taxonomy" id="2761101"/>
    <lineage>
        <taxon>Bacteria</taxon>
        <taxon>Bacillati</taxon>
        <taxon>Actinomycetota</taxon>
        <taxon>Actinomycetes</taxon>
        <taxon>Propionibacteriales</taxon>
        <taxon>Nocardioidaceae</taxon>
        <taxon>Nocardioides</taxon>
    </lineage>
</organism>
<sequence>MTTQTFRESAPDGAADSPTDSPRSTARRSPYDDVADRGRPAADRPERGRSGRSGRPQLPARWTREGVALVGLLVATGVLYLWGLGSSGWANSFYSAAVQAGSESWKAFFFGSSDAANSITVDKTPLSLWPMALSVKIFGLSSWSILVPQALEGVAAVALLHATVRRTTGSAWTGLLAGLVLALTPVAVLMFRFNNPDAMLVLLLIGSVYATQRALEATDPARADGRPVRWLALGGALVGLAFLTKMLQAFLVLPPLALVYVLFAAVPLRRRIGHLLVAFGAMVLAGGWWVAIVELWPAASRPYIGGSQNNSILELTLGYNGFGRLTGDETGSVGGGATAGGNWGETGILRLFDSEIGGQIAWLIPAALVLGLAGLWLSRGSRFLGRFGRPETTDSAPDRTVRAGLTVWLGWLLVTGLTFSFMAGIFHAYYTVALAPAVAALVAIGAHVLWRHRDSLVASGLLGFATAFTTAFAFFLLDREAGWLPWLKYAVATLGLASALMIAGVRHLPRRVGQAVAAVALVASLAGPTAYSLATAATPHTGSIPTAGPSSSQGPGGAGGPGGAMGTPPGGTATGTGTGTGTGTASAGGLLEGSTSSAALTEMLQTDASSFTWVAAAVGSNSASGYQLASEEPVMAIGGFNGSDPSPTLAQFQQYVADGEIHYFIAGGGGMGGGPGGSDTGTTSEISAWVEANFTATTVDGVTVYDLSTGVQ</sequence>
<dbReference type="GO" id="GO:0005886">
    <property type="term" value="C:plasma membrane"/>
    <property type="evidence" value="ECO:0007669"/>
    <property type="project" value="UniProtKB-SubCell"/>
</dbReference>
<feature type="region of interest" description="Disordered" evidence="8">
    <location>
        <begin position="1"/>
        <end position="58"/>
    </location>
</feature>
<evidence type="ECO:0000256" key="6">
    <source>
        <dbReference type="ARBA" id="ARBA00022989"/>
    </source>
</evidence>
<dbReference type="EMBL" id="JACKXE010000001">
    <property type="protein sequence ID" value="MBB6627108.1"/>
    <property type="molecule type" value="Genomic_DNA"/>
</dbReference>
<feature type="transmembrane region" description="Helical" evidence="9">
    <location>
        <begin position="483"/>
        <end position="503"/>
    </location>
</feature>
<feature type="domain" description="Putative mannosyltransferase YkcA/B-like C-terminal" evidence="11">
    <location>
        <begin position="600"/>
        <end position="693"/>
    </location>
</feature>
<evidence type="ECO:0000256" key="5">
    <source>
        <dbReference type="ARBA" id="ARBA00022692"/>
    </source>
</evidence>
<keyword evidence="7 9" id="KW-0472">Membrane</keyword>
<name>A0A7X0RF05_9ACTN</name>
<proteinExistence type="predicted"/>
<feature type="transmembrane region" description="Helical" evidence="9">
    <location>
        <begin position="275"/>
        <end position="296"/>
    </location>
</feature>
<comment type="subcellular location">
    <subcellularLocation>
        <location evidence="1">Cell membrane</location>
        <topology evidence="1">Multi-pass membrane protein</topology>
    </subcellularLocation>
</comment>
<dbReference type="RefSeq" id="WP_185252304.1">
    <property type="nucleotide sequence ID" value="NZ_JACKXE010000001.1"/>
</dbReference>
<dbReference type="Proteomes" id="UP000523955">
    <property type="component" value="Unassembled WGS sequence"/>
</dbReference>
<feature type="transmembrane region" description="Helical" evidence="9">
    <location>
        <begin position="456"/>
        <end position="477"/>
    </location>
</feature>
<accession>A0A7X0RF05</accession>
<evidence type="ECO:0000313" key="13">
    <source>
        <dbReference type="Proteomes" id="UP000523955"/>
    </source>
</evidence>
<dbReference type="PANTHER" id="PTHR33908">
    <property type="entry name" value="MANNOSYLTRANSFERASE YKCB-RELATED"/>
    <property type="match status" value="1"/>
</dbReference>
<evidence type="ECO:0000259" key="10">
    <source>
        <dbReference type="Pfam" id="PF13231"/>
    </source>
</evidence>
<dbReference type="InterPro" id="IPR038731">
    <property type="entry name" value="RgtA/B/C-like"/>
</dbReference>
<dbReference type="InterPro" id="IPR050297">
    <property type="entry name" value="LipidA_mod_glycosyltrf_83"/>
</dbReference>
<keyword evidence="5 9" id="KW-0812">Transmembrane</keyword>
<feature type="compositionally biased region" description="Gly residues" evidence="8">
    <location>
        <begin position="554"/>
        <end position="582"/>
    </location>
</feature>
<evidence type="ECO:0000256" key="2">
    <source>
        <dbReference type="ARBA" id="ARBA00022475"/>
    </source>
</evidence>
<gene>
    <name evidence="12" type="ORF">H5V45_07220</name>
</gene>
<feature type="transmembrane region" description="Helical" evidence="9">
    <location>
        <begin position="515"/>
        <end position="534"/>
    </location>
</feature>
<feature type="transmembrane region" description="Helical" evidence="9">
    <location>
        <begin position="137"/>
        <end position="160"/>
    </location>
</feature>
<feature type="region of interest" description="Disordered" evidence="8">
    <location>
        <begin position="542"/>
        <end position="590"/>
    </location>
</feature>
<dbReference type="InterPro" id="IPR056785">
    <property type="entry name" value="YkcA/B-like_C"/>
</dbReference>